<gene>
    <name evidence="7" type="ORF">STAS_16016</name>
</gene>
<evidence type="ECO:0000313" key="7">
    <source>
        <dbReference type="EMBL" id="GER39407.1"/>
    </source>
</evidence>
<feature type="region of interest" description="Disordered" evidence="5">
    <location>
        <begin position="124"/>
        <end position="189"/>
    </location>
</feature>
<evidence type="ECO:0000313" key="8">
    <source>
        <dbReference type="Proteomes" id="UP000325081"/>
    </source>
</evidence>
<reference evidence="8" key="1">
    <citation type="journal article" date="2019" name="Curr. Biol.">
        <title>Genome Sequence of Striga asiatica Provides Insight into the Evolution of Plant Parasitism.</title>
        <authorList>
            <person name="Yoshida S."/>
            <person name="Kim S."/>
            <person name="Wafula E.K."/>
            <person name="Tanskanen J."/>
            <person name="Kim Y.M."/>
            <person name="Honaas L."/>
            <person name="Yang Z."/>
            <person name="Spallek T."/>
            <person name="Conn C.E."/>
            <person name="Ichihashi Y."/>
            <person name="Cheong K."/>
            <person name="Cui S."/>
            <person name="Der J.P."/>
            <person name="Gundlach H."/>
            <person name="Jiao Y."/>
            <person name="Hori C."/>
            <person name="Ishida J.K."/>
            <person name="Kasahara H."/>
            <person name="Kiba T."/>
            <person name="Kim M.S."/>
            <person name="Koo N."/>
            <person name="Laohavisit A."/>
            <person name="Lee Y.H."/>
            <person name="Lumba S."/>
            <person name="McCourt P."/>
            <person name="Mortimer J.C."/>
            <person name="Mutuku J.M."/>
            <person name="Nomura T."/>
            <person name="Sasaki-Sekimoto Y."/>
            <person name="Seto Y."/>
            <person name="Wang Y."/>
            <person name="Wakatake T."/>
            <person name="Sakakibara H."/>
            <person name="Demura T."/>
            <person name="Yamaguchi S."/>
            <person name="Yoneyama K."/>
            <person name="Manabe R.I."/>
            <person name="Nelson D.C."/>
            <person name="Schulman A.H."/>
            <person name="Timko M.P."/>
            <person name="dePamphilis C.W."/>
            <person name="Choi D."/>
            <person name="Shirasu K."/>
        </authorList>
    </citation>
    <scope>NUCLEOTIDE SEQUENCE [LARGE SCALE GENOMIC DNA]</scope>
    <source>
        <strain evidence="8">cv. UVA1</strain>
    </source>
</reference>
<evidence type="ECO:0000256" key="4">
    <source>
        <dbReference type="ARBA" id="ARBA00022833"/>
    </source>
</evidence>
<feature type="domain" description="Zinc finger PHD-type" evidence="6">
    <location>
        <begin position="336"/>
        <end position="401"/>
    </location>
</feature>
<keyword evidence="2" id="KW-0677">Repeat</keyword>
<comment type="caution">
    <text evidence="7">The sequence shown here is derived from an EMBL/GenBank/DDBJ whole genome shotgun (WGS) entry which is preliminary data.</text>
</comment>
<dbReference type="InterPro" id="IPR004146">
    <property type="entry name" value="DC1"/>
</dbReference>
<dbReference type="SMART" id="SM00249">
    <property type="entry name" value="PHD"/>
    <property type="match status" value="2"/>
</dbReference>
<feature type="compositionally biased region" description="Low complexity" evidence="5">
    <location>
        <begin position="124"/>
        <end position="137"/>
    </location>
</feature>
<evidence type="ECO:0000256" key="3">
    <source>
        <dbReference type="ARBA" id="ARBA00022771"/>
    </source>
</evidence>
<keyword evidence="3" id="KW-0863">Zinc-finger</keyword>
<dbReference type="GO" id="GO:0008270">
    <property type="term" value="F:zinc ion binding"/>
    <property type="evidence" value="ECO:0007669"/>
    <property type="project" value="UniProtKB-KW"/>
</dbReference>
<dbReference type="EMBL" id="BKCP01005628">
    <property type="protein sequence ID" value="GER39407.1"/>
    <property type="molecule type" value="Genomic_DNA"/>
</dbReference>
<keyword evidence="8" id="KW-1185">Reference proteome</keyword>
<dbReference type="SUPFAM" id="SSF57889">
    <property type="entry name" value="Cysteine-rich domain"/>
    <property type="match status" value="3"/>
</dbReference>
<name>A0A5A7Q4R9_STRAF</name>
<evidence type="ECO:0000259" key="6">
    <source>
        <dbReference type="SMART" id="SM00249"/>
    </source>
</evidence>
<feature type="domain" description="Zinc finger PHD-type" evidence="6">
    <location>
        <begin position="26"/>
        <end position="88"/>
    </location>
</feature>
<dbReference type="Pfam" id="PF03107">
    <property type="entry name" value="C1_2"/>
    <property type="match status" value="5"/>
</dbReference>
<keyword evidence="1" id="KW-0479">Metal-binding</keyword>
<protein>
    <submittedName>
        <fullName evidence="7">Cysteine/Histidine-rich C1 domain family protein</fullName>
    </submittedName>
</protein>
<evidence type="ECO:0000256" key="5">
    <source>
        <dbReference type="SAM" id="MobiDB-lite"/>
    </source>
</evidence>
<organism evidence="7 8">
    <name type="scientific">Striga asiatica</name>
    <name type="common">Asiatic witchweed</name>
    <name type="synonym">Buchnera asiatica</name>
    <dbReference type="NCBI Taxonomy" id="4170"/>
    <lineage>
        <taxon>Eukaryota</taxon>
        <taxon>Viridiplantae</taxon>
        <taxon>Streptophyta</taxon>
        <taxon>Embryophyta</taxon>
        <taxon>Tracheophyta</taxon>
        <taxon>Spermatophyta</taxon>
        <taxon>Magnoliopsida</taxon>
        <taxon>eudicotyledons</taxon>
        <taxon>Gunneridae</taxon>
        <taxon>Pentapetalae</taxon>
        <taxon>asterids</taxon>
        <taxon>lamiids</taxon>
        <taxon>Lamiales</taxon>
        <taxon>Orobanchaceae</taxon>
        <taxon>Buchnereae</taxon>
        <taxon>Striga</taxon>
    </lineage>
</organism>
<dbReference type="Proteomes" id="UP000325081">
    <property type="component" value="Unassembled WGS sequence"/>
</dbReference>
<evidence type="ECO:0000256" key="2">
    <source>
        <dbReference type="ARBA" id="ARBA00022737"/>
    </source>
</evidence>
<dbReference type="InterPro" id="IPR001965">
    <property type="entry name" value="Znf_PHD"/>
</dbReference>
<sequence length="475" mass="52672">MDAKHFSHNHGLVLHHQPPHQGPETRCSGCKTPLSGETYVCWQCNYFLHVQCFRATRSLKHPSHPLHPLTLLPFPTYPSVSFICNLCNLTGDGFSYTCSACQFDIHVHCAHLNNNNNNPLVPSSPIAANPNYNNNNPIYPPPAQTSPYQTYPPSNNQHSYPPQPQITAYPPNPNSPYPSYPTPPPPNDTQHYNAFHQTPGVHQNPAFPQPHSIPPPPQHYIPPANNPLTNTTVPTYTTVMNTTTDNPPQPKPPANIIKHFSHTHALKFMEIEGKSSKICSACEFRLSGSAYCCTEGHCPFSLHKSCYDAPREFQHKSHLQHPLTLIPSPPYSDGFTCNACLKDGKAFAYTCATCSYDLHIDCVQWPEKVTRQDHGHALTLYYSSPAAETSQDVTFMCDACQNPVHEMAWVYYCRECDFGTHLECVTSGVKQDNGGGGGGGGEKSEEELIREAELKYAVLQLLMGAQGRMAALQLI</sequence>
<dbReference type="OrthoDB" id="1751421at2759"/>
<accession>A0A5A7Q4R9</accession>
<evidence type="ECO:0000256" key="1">
    <source>
        <dbReference type="ARBA" id="ARBA00022723"/>
    </source>
</evidence>
<feature type="compositionally biased region" description="Pro residues" evidence="5">
    <location>
        <begin position="170"/>
        <end position="187"/>
    </location>
</feature>
<dbReference type="InterPro" id="IPR046349">
    <property type="entry name" value="C1-like_sf"/>
</dbReference>
<proteinExistence type="predicted"/>
<feature type="compositionally biased region" description="Polar residues" evidence="5">
    <location>
        <begin position="145"/>
        <end position="160"/>
    </location>
</feature>
<dbReference type="PANTHER" id="PTHR46288">
    <property type="entry name" value="PHORBOL-ESTER/DAG-TYPE DOMAIN-CONTAINING PROTEIN"/>
    <property type="match status" value="1"/>
</dbReference>
<dbReference type="AlphaFoldDB" id="A0A5A7Q4R9"/>
<dbReference type="PANTHER" id="PTHR46288:SF27">
    <property type="entry name" value="CYSTEINE_HISTIDINE-RICH C1 DOMAIN FAMILY PROTEIN"/>
    <property type="match status" value="1"/>
</dbReference>
<keyword evidence="4" id="KW-0862">Zinc</keyword>